<dbReference type="NCBIfam" id="NF004231">
    <property type="entry name" value="PRK05679.1"/>
    <property type="match status" value="1"/>
</dbReference>
<protein>
    <recommendedName>
        <fullName evidence="4">Pyridoxamine 5'-phosphate oxidase</fullName>
        <ecNumber evidence="4">1.4.3.5</ecNumber>
    </recommendedName>
</protein>
<dbReference type="EC" id="1.4.3.5" evidence="4"/>
<feature type="binding site" evidence="5">
    <location>
        <position position="104"/>
    </location>
    <ligand>
        <name>FMN</name>
        <dbReference type="ChEBI" id="CHEBI:58210"/>
    </ligand>
</feature>
<feature type="non-terminal residue" evidence="7">
    <location>
        <position position="169"/>
    </location>
</feature>
<dbReference type="GO" id="GO:0010181">
    <property type="term" value="F:FMN binding"/>
    <property type="evidence" value="ECO:0007669"/>
    <property type="project" value="UniProtKB-UniRule"/>
</dbReference>
<evidence type="ECO:0000256" key="3">
    <source>
        <dbReference type="ARBA" id="ARBA00023002"/>
    </source>
</evidence>
<accession>A0A2W5EDQ1</accession>
<feature type="binding site" evidence="5">
    <location>
        <begin position="139"/>
        <end position="140"/>
    </location>
    <ligand>
        <name>FMN</name>
        <dbReference type="ChEBI" id="CHEBI:58210"/>
    </ligand>
</feature>
<evidence type="ECO:0000256" key="1">
    <source>
        <dbReference type="ARBA" id="ARBA00022630"/>
    </source>
</evidence>
<dbReference type="GO" id="GO:0008615">
    <property type="term" value="P:pyridoxine biosynthetic process"/>
    <property type="evidence" value="ECO:0007669"/>
    <property type="project" value="UniProtKB-UniRule"/>
</dbReference>
<keyword evidence="1" id="KW-0285">Flavoprotein</keyword>
<evidence type="ECO:0000256" key="5">
    <source>
        <dbReference type="PIRSR" id="PIRSR000190-2"/>
    </source>
</evidence>
<name>A0A2W5EDQ1_9SPHI</name>
<reference evidence="7 8" key="1">
    <citation type="submission" date="2017-11" db="EMBL/GenBank/DDBJ databases">
        <title>Infants hospitalized years apart are colonized by the same room-sourced microbial strains.</title>
        <authorList>
            <person name="Brooks B."/>
            <person name="Olm M.R."/>
            <person name="Firek B.A."/>
            <person name="Baker R."/>
            <person name="Thomas B.C."/>
            <person name="Morowitz M.J."/>
            <person name="Banfield J.F."/>
        </authorList>
    </citation>
    <scope>NUCLEOTIDE SEQUENCE [LARGE SCALE GENOMIC DNA]</scope>
    <source>
        <strain evidence="7">S2_009_000_R2_76</strain>
    </source>
</reference>
<sequence length="169" mass="19353">MDIGSIRKDYQLKTLDENDIVKNPIEQFTIWWNEAIKSEIDEVNAMTLATATPAGIPFARIVLLKEYDDKGFEFFTNYESAKGKELAANPNAALVFFWKELQRQVRIQGIVEKVEAEESDRYYNSRPYGSRIGAWSSPQSMPIASRSLLEENVAKYSSEYIDFVPRPAN</sequence>
<dbReference type="PIRSF" id="PIRSF000190">
    <property type="entry name" value="Pyd_amn-ph_oxd"/>
    <property type="match status" value="1"/>
</dbReference>
<keyword evidence="3" id="KW-0560">Oxidoreductase</keyword>
<dbReference type="EMBL" id="QFOI01000622">
    <property type="protein sequence ID" value="PZP40134.1"/>
    <property type="molecule type" value="Genomic_DNA"/>
</dbReference>
<dbReference type="GO" id="GO:0004733">
    <property type="term" value="F:pyridoxamine phosphate oxidase activity"/>
    <property type="evidence" value="ECO:0007669"/>
    <property type="project" value="UniProtKB-UniRule"/>
</dbReference>
<proteinExistence type="predicted"/>
<feature type="domain" description="Pyridoxamine 5'-phosphate oxidase N-terminal" evidence="6">
    <location>
        <begin position="34"/>
        <end position="155"/>
    </location>
</feature>
<gene>
    <name evidence="7" type="primary">pdxH</name>
    <name evidence="7" type="ORF">DI598_19500</name>
</gene>
<evidence type="ECO:0000313" key="7">
    <source>
        <dbReference type="EMBL" id="PZP40134.1"/>
    </source>
</evidence>
<dbReference type="PANTHER" id="PTHR10851:SF0">
    <property type="entry name" value="PYRIDOXINE-5'-PHOSPHATE OXIDASE"/>
    <property type="match status" value="1"/>
</dbReference>
<dbReference type="Proteomes" id="UP000249645">
    <property type="component" value="Unassembled WGS sequence"/>
</dbReference>
<feature type="binding site" evidence="5">
    <location>
        <position position="82"/>
    </location>
    <ligand>
        <name>FMN</name>
        <dbReference type="ChEBI" id="CHEBI:58210"/>
    </ligand>
</feature>
<dbReference type="PANTHER" id="PTHR10851">
    <property type="entry name" value="PYRIDOXINE-5-PHOSPHATE OXIDASE"/>
    <property type="match status" value="1"/>
</dbReference>
<dbReference type="InterPro" id="IPR012349">
    <property type="entry name" value="Split_barrel_FMN-bd"/>
</dbReference>
<comment type="cofactor">
    <cofactor evidence="5">
        <name>FMN</name>
        <dbReference type="ChEBI" id="CHEBI:58210"/>
    </cofactor>
    <text evidence="5">Binds 1 FMN per subunit.</text>
</comment>
<evidence type="ECO:0000259" key="6">
    <source>
        <dbReference type="Pfam" id="PF01243"/>
    </source>
</evidence>
<dbReference type="InterPro" id="IPR000659">
    <property type="entry name" value="Pyridox_Oxase"/>
</dbReference>
<evidence type="ECO:0000256" key="2">
    <source>
        <dbReference type="ARBA" id="ARBA00022643"/>
    </source>
</evidence>
<dbReference type="Gene3D" id="2.30.110.10">
    <property type="entry name" value="Electron Transport, Fmn-binding Protein, Chain A"/>
    <property type="match status" value="1"/>
</dbReference>
<evidence type="ECO:0000313" key="8">
    <source>
        <dbReference type="Proteomes" id="UP000249645"/>
    </source>
</evidence>
<feature type="binding site" evidence="5">
    <location>
        <begin position="75"/>
        <end position="76"/>
    </location>
    <ligand>
        <name>FMN</name>
        <dbReference type="ChEBI" id="CHEBI:58210"/>
    </ligand>
</feature>
<dbReference type="SUPFAM" id="SSF50475">
    <property type="entry name" value="FMN-binding split barrel"/>
    <property type="match status" value="1"/>
</dbReference>
<organism evidence="7 8">
    <name type="scientific">Pseudopedobacter saltans</name>
    <dbReference type="NCBI Taxonomy" id="151895"/>
    <lineage>
        <taxon>Bacteria</taxon>
        <taxon>Pseudomonadati</taxon>
        <taxon>Bacteroidota</taxon>
        <taxon>Sphingobacteriia</taxon>
        <taxon>Sphingobacteriales</taxon>
        <taxon>Sphingobacteriaceae</taxon>
        <taxon>Pseudopedobacter</taxon>
    </lineage>
</organism>
<feature type="binding site" evidence="5">
    <location>
        <begin position="60"/>
        <end position="65"/>
    </location>
    <ligand>
        <name>FMN</name>
        <dbReference type="ChEBI" id="CHEBI:58210"/>
    </ligand>
</feature>
<dbReference type="Pfam" id="PF01243">
    <property type="entry name" value="PNPOx_N"/>
    <property type="match status" value="1"/>
</dbReference>
<comment type="caution">
    <text evidence="7">The sequence shown here is derived from an EMBL/GenBank/DDBJ whole genome shotgun (WGS) entry which is preliminary data.</text>
</comment>
<dbReference type="InterPro" id="IPR011576">
    <property type="entry name" value="Pyridox_Oxase_N"/>
</dbReference>
<evidence type="ECO:0000256" key="4">
    <source>
        <dbReference type="NCBIfam" id="TIGR00558"/>
    </source>
</evidence>
<dbReference type="NCBIfam" id="TIGR00558">
    <property type="entry name" value="pdxH"/>
    <property type="match status" value="1"/>
</dbReference>
<keyword evidence="2 5" id="KW-0288">FMN</keyword>
<dbReference type="AlphaFoldDB" id="A0A2W5EDQ1"/>